<feature type="region of interest" description="Disordered" evidence="1">
    <location>
        <begin position="80"/>
        <end position="118"/>
    </location>
</feature>
<sequence length="118" mass="12961">MLTGSSETAKQATHSMPPMKPNKKQFKLYERRNSLKNLNIHPLSSPKPDILDFPALALSPVTPLIPDPFHPSNTTQAIKDKGYFLHPSPASTPRDAPPRLLPLFPTTSPRPSPPASSF</sequence>
<dbReference type="Proteomes" id="UP000075243">
    <property type="component" value="Chromosome 8"/>
</dbReference>
<evidence type="ECO:0000256" key="1">
    <source>
        <dbReference type="SAM" id="MobiDB-lite"/>
    </source>
</evidence>
<proteinExistence type="predicted"/>
<dbReference type="PANTHER" id="PTHR33402">
    <property type="entry name" value="VQ MOTIF-CONTAINING PROTEIN 11-LIKE"/>
    <property type="match status" value="1"/>
</dbReference>
<evidence type="ECO:0008006" key="4">
    <source>
        <dbReference type="Google" id="ProtNLM"/>
    </source>
</evidence>
<dbReference type="STRING" id="3821.A0A151T7A7"/>
<keyword evidence="3" id="KW-1185">Reference proteome</keyword>
<protein>
    <recommendedName>
        <fullName evidence="4">VQ domain-containing protein</fullName>
    </recommendedName>
</protein>
<dbReference type="EMBL" id="CM003610">
    <property type="protein sequence ID" value="KYP62905.1"/>
    <property type="molecule type" value="Genomic_DNA"/>
</dbReference>
<evidence type="ECO:0000313" key="2">
    <source>
        <dbReference type="EMBL" id="KYP62905.1"/>
    </source>
</evidence>
<organism evidence="2 3">
    <name type="scientific">Cajanus cajan</name>
    <name type="common">Pigeon pea</name>
    <name type="synonym">Cajanus indicus</name>
    <dbReference type="NCBI Taxonomy" id="3821"/>
    <lineage>
        <taxon>Eukaryota</taxon>
        <taxon>Viridiplantae</taxon>
        <taxon>Streptophyta</taxon>
        <taxon>Embryophyta</taxon>
        <taxon>Tracheophyta</taxon>
        <taxon>Spermatophyta</taxon>
        <taxon>Magnoliopsida</taxon>
        <taxon>eudicotyledons</taxon>
        <taxon>Gunneridae</taxon>
        <taxon>Pentapetalae</taxon>
        <taxon>rosids</taxon>
        <taxon>fabids</taxon>
        <taxon>Fabales</taxon>
        <taxon>Fabaceae</taxon>
        <taxon>Papilionoideae</taxon>
        <taxon>50 kb inversion clade</taxon>
        <taxon>NPAAA clade</taxon>
        <taxon>indigoferoid/millettioid clade</taxon>
        <taxon>Phaseoleae</taxon>
        <taxon>Cajanus</taxon>
    </lineage>
</organism>
<dbReference type="Gramene" id="C.cajan_16961.t">
    <property type="protein sequence ID" value="C.cajan_16961.t.cds1"/>
    <property type="gene ID" value="C.cajan_16961"/>
</dbReference>
<feature type="compositionally biased region" description="Pro residues" evidence="1">
    <location>
        <begin position="108"/>
        <end position="118"/>
    </location>
</feature>
<dbReference type="OMA" id="PDILDFP"/>
<reference evidence="2 3" key="1">
    <citation type="journal article" date="2012" name="Nat. Biotechnol.">
        <title>Draft genome sequence of pigeonpea (Cajanus cajan), an orphan legume crop of resource-poor farmers.</title>
        <authorList>
            <person name="Varshney R.K."/>
            <person name="Chen W."/>
            <person name="Li Y."/>
            <person name="Bharti A.K."/>
            <person name="Saxena R.K."/>
            <person name="Schlueter J.A."/>
            <person name="Donoghue M.T."/>
            <person name="Azam S."/>
            <person name="Fan G."/>
            <person name="Whaley A.M."/>
            <person name="Farmer A.D."/>
            <person name="Sheridan J."/>
            <person name="Iwata A."/>
            <person name="Tuteja R."/>
            <person name="Penmetsa R.V."/>
            <person name="Wu W."/>
            <person name="Upadhyaya H.D."/>
            <person name="Yang S.P."/>
            <person name="Shah T."/>
            <person name="Saxena K.B."/>
            <person name="Michael T."/>
            <person name="McCombie W.R."/>
            <person name="Yang B."/>
            <person name="Zhang G."/>
            <person name="Yang H."/>
            <person name="Wang J."/>
            <person name="Spillane C."/>
            <person name="Cook D.R."/>
            <person name="May G.D."/>
            <person name="Xu X."/>
            <person name="Jackson S.A."/>
        </authorList>
    </citation>
    <scope>NUCLEOTIDE SEQUENCE [LARGE SCALE GENOMIC DNA]</scope>
    <source>
        <strain evidence="3">cv. Asha</strain>
    </source>
</reference>
<dbReference type="AlphaFoldDB" id="A0A151T7A7"/>
<feature type="compositionally biased region" description="Polar residues" evidence="1">
    <location>
        <begin position="1"/>
        <end position="14"/>
    </location>
</feature>
<dbReference type="PANTHER" id="PTHR33402:SF16">
    <property type="entry name" value="VQ MOTIF-CONTAINING PROTEIN 13-RELATED"/>
    <property type="match status" value="1"/>
</dbReference>
<dbReference type="InterPro" id="IPR039611">
    <property type="entry name" value="VQ_4/11/13/19/31/33"/>
</dbReference>
<evidence type="ECO:0000313" key="3">
    <source>
        <dbReference type="Proteomes" id="UP000075243"/>
    </source>
</evidence>
<accession>A0A151T7A7</accession>
<name>A0A151T7A7_CAJCA</name>
<feature type="region of interest" description="Disordered" evidence="1">
    <location>
        <begin position="1"/>
        <end position="25"/>
    </location>
</feature>
<gene>
    <name evidence="2" type="ORF">KK1_017465</name>
</gene>